<evidence type="ECO:0000256" key="3">
    <source>
        <dbReference type="ARBA" id="ARBA00022833"/>
    </source>
</evidence>
<dbReference type="PANTHER" id="PTHR46600:SF11">
    <property type="entry name" value="THAP DOMAIN-CONTAINING PROTEIN 10"/>
    <property type="match status" value="1"/>
</dbReference>
<keyword evidence="6" id="KW-0175">Coiled coil</keyword>
<feature type="coiled-coil region" evidence="6">
    <location>
        <begin position="397"/>
        <end position="424"/>
    </location>
</feature>
<organism evidence="9 10">
    <name type="scientific">Ceratosolen solmsi marchali</name>
    <dbReference type="NCBI Taxonomy" id="326594"/>
    <lineage>
        <taxon>Eukaryota</taxon>
        <taxon>Metazoa</taxon>
        <taxon>Ecdysozoa</taxon>
        <taxon>Arthropoda</taxon>
        <taxon>Hexapoda</taxon>
        <taxon>Insecta</taxon>
        <taxon>Pterygota</taxon>
        <taxon>Neoptera</taxon>
        <taxon>Endopterygota</taxon>
        <taxon>Hymenoptera</taxon>
        <taxon>Apocrita</taxon>
        <taxon>Proctotrupomorpha</taxon>
        <taxon>Chalcidoidea</taxon>
        <taxon>Agaonidae</taxon>
        <taxon>Agaoninae</taxon>
        <taxon>Ceratosolen</taxon>
    </lineage>
</organism>
<dbReference type="AlphaFoldDB" id="A0AAJ6YKH7"/>
<dbReference type="Proteomes" id="UP000695007">
    <property type="component" value="Unplaced"/>
</dbReference>
<gene>
    <name evidence="10" type="primary">LOC105363692</name>
</gene>
<evidence type="ECO:0000256" key="2">
    <source>
        <dbReference type="ARBA" id="ARBA00022771"/>
    </source>
</evidence>
<protein>
    <submittedName>
        <fullName evidence="10">Uncharacterized protein LOC105363692</fullName>
    </submittedName>
</protein>
<sequence length="548" mass="63029">MVFYCVVPGCKTNRKGYLKLSLFSIPKDDERKKKWENAIGISNLQRSKHRVCEKHFLPQNIIRSTEHRDSDGNVIAILPLQCYKLTEDAVPSLEHGNNCEKVNDAKKCESPSLQSTFENVFNDITNQISSTDIINIEDLPVTIAEDVDSRNSKIIEIHNIDDTCFIKKSINSDSLELSSNFFILKKCNSNKKSADDASSKTENNQDICERQTIFSLLCENINLINLSYDWIVHVPSNKASIVFAEISVDTYDNESYNSNCTIKRSLIIKNTMNFSFNALGKNLDSEQLDLSNVFHNFEELQITLNKFSSMIFCSGIADINGVDLVKDNIAYTDCFNKLRHNNCYILSSRRKCKICENVRKTVSQKKRRMSRRSPDKERPNYSKLANKNVLHSWKKRIQAQRGVIKRAKNKIECLRKQVNEMKAGLSKIDLQSVLQKCSEYKISDIQRTLIEQIVSSAKVKSEKGRRYNEDWTMLCILMHTRSPKEYKHLQSLGILPLPCVRTVRRYLSLINQFNSNEISQREEESSNEDNDQSNKTIIDTPNIEDNSL</sequence>
<feature type="compositionally biased region" description="Polar residues" evidence="7">
    <location>
        <begin position="535"/>
        <end position="548"/>
    </location>
</feature>
<dbReference type="GO" id="GO:0008270">
    <property type="term" value="F:zinc ion binding"/>
    <property type="evidence" value="ECO:0007669"/>
    <property type="project" value="UniProtKB-KW"/>
</dbReference>
<evidence type="ECO:0000256" key="1">
    <source>
        <dbReference type="ARBA" id="ARBA00022723"/>
    </source>
</evidence>
<dbReference type="InterPro" id="IPR038441">
    <property type="entry name" value="THAP_Znf_sf"/>
</dbReference>
<feature type="region of interest" description="Disordered" evidence="7">
    <location>
        <begin position="518"/>
        <end position="548"/>
    </location>
</feature>
<evidence type="ECO:0000313" key="9">
    <source>
        <dbReference type="Proteomes" id="UP000695007"/>
    </source>
</evidence>
<dbReference type="GO" id="GO:0043565">
    <property type="term" value="F:sequence-specific DNA binding"/>
    <property type="evidence" value="ECO:0007669"/>
    <property type="project" value="InterPro"/>
</dbReference>
<dbReference type="InterPro" id="IPR006612">
    <property type="entry name" value="THAP_Znf"/>
</dbReference>
<dbReference type="PANTHER" id="PTHR46600">
    <property type="entry name" value="THAP DOMAIN-CONTAINING"/>
    <property type="match status" value="1"/>
</dbReference>
<reference evidence="10" key="1">
    <citation type="submission" date="2025-08" db="UniProtKB">
        <authorList>
            <consortium name="RefSeq"/>
        </authorList>
    </citation>
    <scope>IDENTIFICATION</scope>
</reference>
<dbReference type="SMART" id="SM00692">
    <property type="entry name" value="DM3"/>
    <property type="match status" value="1"/>
</dbReference>
<evidence type="ECO:0000256" key="7">
    <source>
        <dbReference type="SAM" id="MobiDB-lite"/>
    </source>
</evidence>
<name>A0AAJ6YKH7_9HYME</name>
<evidence type="ECO:0000256" key="5">
    <source>
        <dbReference type="PROSITE-ProRule" id="PRU00309"/>
    </source>
</evidence>
<dbReference type="GeneID" id="105363692"/>
<keyword evidence="2 5" id="KW-0863">Zinc-finger</keyword>
<keyword evidence="4 5" id="KW-0238">DNA-binding</keyword>
<feature type="domain" description="THAP-type" evidence="8">
    <location>
        <begin position="1"/>
        <end position="94"/>
    </location>
</feature>
<dbReference type="KEGG" id="csol:105363692"/>
<dbReference type="Pfam" id="PF05485">
    <property type="entry name" value="THAP"/>
    <property type="match status" value="1"/>
</dbReference>
<dbReference type="RefSeq" id="XP_011499745.1">
    <property type="nucleotide sequence ID" value="XM_011501443.1"/>
</dbReference>
<keyword evidence="9" id="KW-1185">Reference proteome</keyword>
<dbReference type="SUPFAM" id="SSF57716">
    <property type="entry name" value="Glucocorticoid receptor-like (DNA-binding domain)"/>
    <property type="match status" value="1"/>
</dbReference>
<dbReference type="Gene3D" id="6.20.210.20">
    <property type="entry name" value="THAP domain"/>
    <property type="match status" value="1"/>
</dbReference>
<evidence type="ECO:0000256" key="4">
    <source>
        <dbReference type="ARBA" id="ARBA00023125"/>
    </source>
</evidence>
<dbReference type="InterPro" id="IPR026516">
    <property type="entry name" value="THAP1/10"/>
</dbReference>
<evidence type="ECO:0000259" key="8">
    <source>
        <dbReference type="PROSITE" id="PS50950"/>
    </source>
</evidence>
<keyword evidence="1" id="KW-0479">Metal-binding</keyword>
<evidence type="ECO:0000256" key="6">
    <source>
        <dbReference type="SAM" id="Coils"/>
    </source>
</evidence>
<proteinExistence type="predicted"/>
<dbReference type="SMART" id="SM00980">
    <property type="entry name" value="THAP"/>
    <property type="match status" value="1"/>
</dbReference>
<dbReference type="PROSITE" id="PS50950">
    <property type="entry name" value="ZF_THAP"/>
    <property type="match status" value="1"/>
</dbReference>
<evidence type="ECO:0000313" key="10">
    <source>
        <dbReference type="RefSeq" id="XP_011499745.1"/>
    </source>
</evidence>
<accession>A0AAJ6YKH7</accession>
<keyword evidence="3" id="KW-0862">Zinc</keyword>